<proteinExistence type="inferred from homology"/>
<dbReference type="Gene3D" id="3.40.430.10">
    <property type="entry name" value="Dihydrofolate Reductase, subunit A"/>
    <property type="match status" value="1"/>
</dbReference>
<dbReference type="EC" id="1.1.1.302" evidence="9"/>
<dbReference type="GO" id="GO:0009231">
    <property type="term" value="P:riboflavin biosynthetic process"/>
    <property type="evidence" value="ECO:0007669"/>
    <property type="project" value="UniProtKB-UniPathway"/>
</dbReference>
<comment type="caution">
    <text evidence="11">The sequence shown here is derived from an EMBL/GenBank/DDBJ whole genome shotgun (WGS) entry which is preliminary data.</text>
</comment>
<dbReference type="PANTHER" id="PTHR38011">
    <property type="entry name" value="DIHYDROFOLATE REDUCTASE FAMILY PROTEIN (AFU_ORTHOLOGUE AFUA_8G06820)"/>
    <property type="match status" value="1"/>
</dbReference>
<evidence type="ECO:0000256" key="7">
    <source>
        <dbReference type="ARBA" id="ARBA00047550"/>
    </source>
</evidence>
<evidence type="ECO:0000256" key="2">
    <source>
        <dbReference type="ARBA" id="ARBA00009723"/>
    </source>
</evidence>
<gene>
    <name evidence="11" type="ORF">RJ53_03875</name>
</gene>
<accession>A0A8J7W5H0</accession>
<keyword evidence="12" id="KW-1185">Reference proteome</keyword>
<comment type="catalytic activity">
    <reaction evidence="7">
        <text>2,5-diamino-6-(1-D-ribitylamino)pyrimidin-4(3H)-one 5'-phosphate + NAD(+) = 2,5-diamino-6-(1-D-ribosylamino)pyrimidin-4(3H)-one 5'-phosphate + NADH + H(+)</text>
        <dbReference type="Rhea" id="RHEA:27274"/>
        <dbReference type="ChEBI" id="CHEBI:15378"/>
        <dbReference type="ChEBI" id="CHEBI:57540"/>
        <dbReference type="ChEBI" id="CHEBI:57945"/>
        <dbReference type="ChEBI" id="CHEBI:58890"/>
        <dbReference type="ChEBI" id="CHEBI:59545"/>
        <dbReference type="EC" id="1.1.1.302"/>
    </reaction>
</comment>
<dbReference type="InterPro" id="IPR024072">
    <property type="entry name" value="DHFR-like_dom_sf"/>
</dbReference>
<feature type="domain" description="Bacterial bifunctional deaminase-reductase C-terminal" evidence="10">
    <location>
        <begin position="3"/>
        <end position="218"/>
    </location>
</feature>
<dbReference type="GO" id="GO:0050661">
    <property type="term" value="F:NADP binding"/>
    <property type="evidence" value="ECO:0007669"/>
    <property type="project" value="InterPro"/>
</dbReference>
<evidence type="ECO:0000256" key="1">
    <source>
        <dbReference type="ARBA" id="ARBA00005104"/>
    </source>
</evidence>
<dbReference type="EMBL" id="JWHL01000003">
    <property type="protein sequence ID" value="MBR1368689.1"/>
    <property type="molecule type" value="Genomic_DNA"/>
</dbReference>
<evidence type="ECO:0000256" key="6">
    <source>
        <dbReference type="ARBA" id="ARBA00023002"/>
    </source>
</evidence>
<comment type="similarity">
    <text evidence="2">Belongs to the HTP reductase family.</text>
</comment>
<dbReference type="UniPathway" id="UPA00275"/>
<dbReference type="NCBIfam" id="TIGR01508">
    <property type="entry name" value="rib_reduct_arch"/>
    <property type="match status" value="1"/>
</dbReference>
<protein>
    <recommendedName>
        <fullName evidence="9">2,5-diamino-6-(ribosylamino)-4(3H)-pyrimidinone 5'-phosphate reductase</fullName>
        <ecNumber evidence="9">1.1.1.302</ecNumber>
    </recommendedName>
</protein>
<dbReference type="Proteomes" id="UP000730161">
    <property type="component" value="Unassembled WGS sequence"/>
</dbReference>
<evidence type="ECO:0000256" key="9">
    <source>
        <dbReference type="NCBIfam" id="TIGR01508"/>
    </source>
</evidence>
<comment type="pathway">
    <text evidence="1">Cofactor biosynthesis; riboflavin biosynthesis.</text>
</comment>
<keyword evidence="4" id="KW-0686">Riboflavin biosynthesis</keyword>
<evidence type="ECO:0000256" key="4">
    <source>
        <dbReference type="ARBA" id="ARBA00022619"/>
    </source>
</evidence>
<evidence type="ECO:0000259" key="10">
    <source>
        <dbReference type="Pfam" id="PF01872"/>
    </source>
</evidence>
<organism evidence="11 12">
    <name type="scientific">Methanocalculus chunghsingensis</name>
    <dbReference type="NCBI Taxonomy" id="156457"/>
    <lineage>
        <taxon>Archaea</taxon>
        <taxon>Methanobacteriati</taxon>
        <taxon>Methanobacteriota</taxon>
        <taxon>Stenosarchaea group</taxon>
        <taxon>Methanomicrobia</taxon>
        <taxon>Methanomicrobiales</taxon>
        <taxon>Methanocalculaceae</taxon>
        <taxon>Methanocalculus</taxon>
    </lineage>
</organism>
<comment type="catalytic activity">
    <reaction evidence="8">
        <text>2,5-diamino-6-(1-D-ribitylamino)pyrimidin-4(3H)-one 5'-phosphate + NADP(+) = 2,5-diamino-6-(1-D-ribosylamino)pyrimidin-4(3H)-one 5'-phosphate + NADPH + H(+)</text>
        <dbReference type="Rhea" id="RHEA:27278"/>
        <dbReference type="ChEBI" id="CHEBI:15378"/>
        <dbReference type="ChEBI" id="CHEBI:57783"/>
        <dbReference type="ChEBI" id="CHEBI:58349"/>
        <dbReference type="ChEBI" id="CHEBI:58890"/>
        <dbReference type="ChEBI" id="CHEBI:59545"/>
        <dbReference type="EC" id="1.1.1.302"/>
    </reaction>
</comment>
<name>A0A8J7W5H0_9EURY</name>
<dbReference type="NCBIfam" id="TIGR00227">
    <property type="entry name" value="ribD_Cterm"/>
    <property type="match status" value="1"/>
</dbReference>
<reference evidence="11" key="1">
    <citation type="submission" date="2014-12" db="EMBL/GenBank/DDBJ databases">
        <authorList>
            <person name="Huang H.-H."/>
            <person name="Chen S.-C."/>
            <person name="Lai M.-C."/>
        </authorList>
    </citation>
    <scope>NUCLEOTIDE SEQUENCE</scope>
    <source>
        <strain evidence="11">K1F9705b</strain>
    </source>
</reference>
<dbReference type="InterPro" id="IPR006401">
    <property type="entry name" value="Rib_reduct_arc"/>
</dbReference>
<dbReference type="AlphaFoldDB" id="A0A8J7W5H0"/>
<dbReference type="InterPro" id="IPR050765">
    <property type="entry name" value="Riboflavin_Biosynth_HTPR"/>
</dbReference>
<evidence type="ECO:0000256" key="3">
    <source>
        <dbReference type="ARBA" id="ARBA00011738"/>
    </source>
</evidence>
<comment type="subunit">
    <text evidence="3">Homodimer.</text>
</comment>
<evidence type="ECO:0000313" key="11">
    <source>
        <dbReference type="EMBL" id="MBR1368689.1"/>
    </source>
</evidence>
<dbReference type="InterPro" id="IPR011549">
    <property type="entry name" value="RibD_C"/>
</dbReference>
<sequence>MRPYIIINAAMSADGKLSTRERRQVRISGSDDFARVDRMRAESDAILVGIGTVHADDPSLTVKSPELRSARRREGRPENPIRIVLDSHAETPLSADILVKGEGERIIVVAEDADLRKIRALGEHAMIISCGKGRVDLPCLLQKLSESGIERLMIEGGGTVIWSFLSEGLFDELNTYIGSCVIGGAMAPTLADGEGFIDESQFPRLLLQEVQRIDDGLLIRWKRKMEE</sequence>
<dbReference type="InterPro" id="IPR002734">
    <property type="entry name" value="RibDG_C"/>
</dbReference>
<dbReference type="Pfam" id="PF01872">
    <property type="entry name" value="RibD_C"/>
    <property type="match status" value="1"/>
</dbReference>
<dbReference type="SUPFAM" id="SSF53597">
    <property type="entry name" value="Dihydrofolate reductase-like"/>
    <property type="match status" value="1"/>
</dbReference>
<dbReference type="GO" id="GO:0008703">
    <property type="term" value="F:5-amino-6-(5-phosphoribosylamino)uracil reductase activity"/>
    <property type="evidence" value="ECO:0007669"/>
    <property type="project" value="InterPro"/>
</dbReference>
<evidence type="ECO:0000256" key="8">
    <source>
        <dbReference type="ARBA" id="ARBA00049020"/>
    </source>
</evidence>
<keyword evidence="6 11" id="KW-0560">Oxidoreductase</keyword>
<evidence type="ECO:0000313" key="12">
    <source>
        <dbReference type="Proteomes" id="UP000730161"/>
    </source>
</evidence>
<dbReference type="RefSeq" id="WP_211530319.1">
    <property type="nucleotide sequence ID" value="NZ_JWHL01000003.1"/>
</dbReference>
<evidence type="ECO:0000256" key="5">
    <source>
        <dbReference type="ARBA" id="ARBA00022857"/>
    </source>
</evidence>
<keyword evidence="5" id="KW-0521">NADP</keyword>
<dbReference type="OrthoDB" id="10178at2157"/>
<dbReference type="PANTHER" id="PTHR38011:SF7">
    <property type="entry name" value="2,5-DIAMINO-6-RIBOSYLAMINO-4(3H)-PYRIMIDINONE 5'-PHOSPHATE REDUCTASE"/>
    <property type="match status" value="1"/>
</dbReference>